<sequence>MHIPHDWEPAANRKRAYERAEVFMLFSCTGGENCQEEFPKVKLTCRRDDWCHPDEDSCQFENPQRAHCDKLGLGLEAIETGSCGFAAEEKVAGYSVRVCIRVTDWTMNFTV</sequence>
<dbReference type="Proteomes" id="UP000828390">
    <property type="component" value="Unassembled WGS sequence"/>
</dbReference>
<reference evidence="1" key="2">
    <citation type="submission" date="2020-11" db="EMBL/GenBank/DDBJ databases">
        <authorList>
            <person name="McCartney M.A."/>
            <person name="Auch B."/>
            <person name="Kono T."/>
            <person name="Mallez S."/>
            <person name="Becker A."/>
            <person name="Gohl D.M."/>
            <person name="Silverstein K.A.T."/>
            <person name="Koren S."/>
            <person name="Bechman K.B."/>
            <person name="Herman A."/>
            <person name="Abrahante J.E."/>
            <person name="Garbe J."/>
        </authorList>
    </citation>
    <scope>NUCLEOTIDE SEQUENCE</scope>
    <source>
        <strain evidence="1">Duluth1</strain>
        <tissue evidence="1">Whole animal</tissue>
    </source>
</reference>
<keyword evidence="2" id="KW-1185">Reference proteome</keyword>
<organism evidence="1 2">
    <name type="scientific">Dreissena polymorpha</name>
    <name type="common">Zebra mussel</name>
    <name type="synonym">Mytilus polymorpha</name>
    <dbReference type="NCBI Taxonomy" id="45954"/>
    <lineage>
        <taxon>Eukaryota</taxon>
        <taxon>Metazoa</taxon>
        <taxon>Spiralia</taxon>
        <taxon>Lophotrochozoa</taxon>
        <taxon>Mollusca</taxon>
        <taxon>Bivalvia</taxon>
        <taxon>Autobranchia</taxon>
        <taxon>Heteroconchia</taxon>
        <taxon>Euheterodonta</taxon>
        <taxon>Imparidentia</taxon>
        <taxon>Neoheterodontei</taxon>
        <taxon>Myida</taxon>
        <taxon>Dreissenoidea</taxon>
        <taxon>Dreissenidae</taxon>
        <taxon>Dreissena</taxon>
    </lineage>
</organism>
<accession>A0A9D4RGR5</accession>
<dbReference type="AlphaFoldDB" id="A0A9D4RGR5"/>
<gene>
    <name evidence="1" type="ORF">DPMN_030837</name>
</gene>
<comment type="caution">
    <text evidence="1">The sequence shown here is derived from an EMBL/GenBank/DDBJ whole genome shotgun (WGS) entry which is preliminary data.</text>
</comment>
<name>A0A9D4RGR5_DREPO</name>
<dbReference type="EMBL" id="JAIWYP010000002">
    <property type="protein sequence ID" value="KAH3867704.1"/>
    <property type="molecule type" value="Genomic_DNA"/>
</dbReference>
<evidence type="ECO:0000313" key="1">
    <source>
        <dbReference type="EMBL" id="KAH3867704.1"/>
    </source>
</evidence>
<proteinExistence type="predicted"/>
<evidence type="ECO:0000313" key="2">
    <source>
        <dbReference type="Proteomes" id="UP000828390"/>
    </source>
</evidence>
<protein>
    <submittedName>
        <fullName evidence="1">Uncharacterized protein</fullName>
    </submittedName>
</protein>
<reference evidence="1" key="1">
    <citation type="journal article" date="2019" name="bioRxiv">
        <title>The Genome of the Zebra Mussel, Dreissena polymorpha: A Resource for Invasive Species Research.</title>
        <authorList>
            <person name="McCartney M.A."/>
            <person name="Auch B."/>
            <person name="Kono T."/>
            <person name="Mallez S."/>
            <person name="Zhang Y."/>
            <person name="Obille A."/>
            <person name="Becker A."/>
            <person name="Abrahante J.E."/>
            <person name="Garbe J."/>
            <person name="Badalamenti J.P."/>
            <person name="Herman A."/>
            <person name="Mangelson H."/>
            <person name="Liachko I."/>
            <person name="Sullivan S."/>
            <person name="Sone E.D."/>
            <person name="Koren S."/>
            <person name="Silverstein K.A.T."/>
            <person name="Beckman K.B."/>
            <person name="Gohl D.M."/>
        </authorList>
    </citation>
    <scope>NUCLEOTIDE SEQUENCE</scope>
    <source>
        <strain evidence="1">Duluth1</strain>
        <tissue evidence="1">Whole animal</tissue>
    </source>
</reference>